<evidence type="ECO:0000313" key="2">
    <source>
        <dbReference type="Proteomes" id="UP001201449"/>
    </source>
</evidence>
<sequence length="75" mass="8765">MINITDINERIKTDFGDKASVAFEIFKDAIVKTDYLNHPRIIRCIIFLADKNIEKLKSHIQTAINDPRDVMFWAE</sequence>
<protein>
    <submittedName>
        <fullName evidence="1">Uncharacterized protein</fullName>
    </submittedName>
</protein>
<keyword evidence="2" id="KW-1185">Reference proteome</keyword>
<accession>A0ABS9BT02</accession>
<dbReference type="Proteomes" id="UP001201449">
    <property type="component" value="Unassembled WGS sequence"/>
</dbReference>
<dbReference type="RefSeq" id="WP_234860568.1">
    <property type="nucleotide sequence ID" value="NZ_JAKEVZ010000003.1"/>
</dbReference>
<reference evidence="1 2" key="1">
    <citation type="submission" date="2022-01" db="EMBL/GenBank/DDBJ databases">
        <title>Mariniradius saccharolyticus sp. nov., isolated from sediment of a river.</title>
        <authorList>
            <person name="Liu H."/>
        </authorList>
    </citation>
    <scope>NUCLEOTIDE SEQUENCE [LARGE SCALE GENOMIC DNA]</scope>
    <source>
        <strain evidence="1 2">RY-2</strain>
    </source>
</reference>
<comment type="caution">
    <text evidence="1">The sequence shown here is derived from an EMBL/GenBank/DDBJ whole genome shotgun (WGS) entry which is preliminary data.</text>
</comment>
<name>A0ABS9BT02_9BACT</name>
<evidence type="ECO:0000313" key="1">
    <source>
        <dbReference type="EMBL" id="MCF1750470.1"/>
    </source>
</evidence>
<gene>
    <name evidence="1" type="ORF">L0U89_05245</name>
</gene>
<dbReference type="EMBL" id="JAKEVZ010000003">
    <property type="protein sequence ID" value="MCF1750470.1"/>
    <property type="molecule type" value="Genomic_DNA"/>
</dbReference>
<organism evidence="1 2">
    <name type="scientific">Mariniradius sediminis</name>
    <dbReference type="NCBI Taxonomy" id="2909237"/>
    <lineage>
        <taxon>Bacteria</taxon>
        <taxon>Pseudomonadati</taxon>
        <taxon>Bacteroidota</taxon>
        <taxon>Cytophagia</taxon>
        <taxon>Cytophagales</taxon>
        <taxon>Cyclobacteriaceae</taxon>
        <taxon>Mariniradius</taxon>
    </lineage>
</organism>
<proteinExistence type="predicted"/>